<comment type="pathway">
    <text evidence="9">Sulfur metabolism; glutathione metabolism.</text>
</comment>
<dbReference type="PRINTS" id="PR01210">
    <property type="entry name" value="GGTRANSPTASE"/>
</dbReference>
<gene>
    <name evidence="10" type="primary">ggt</name>
    <name evidence="10" type="ORF">J4D97_14655</name>
</gene>
<dbReference type="EMBL" id="JAGETX010000008">
    <property type="protein sequence ID" value="MBO3271896.1"/>
    <property type="molecule type" value="Genomic_DNA"/>
</dbReference>
<dbReference type="InterPro" id="IPR000101">
    <property type="entry name" value="GGT_peptidase"/>
</dbReference>
<evidence type="ECO:0000256" key="2">
    <source>
        <dbReference type="ARBA" id="ARBA00001089"/>
    </source>
</evidence>
<evidence type="ECO:0000256" key="8">
    <source>
        <dbReference type="ARBA" id="ARBA00047417"/>
    </source>
</evidence>
<comment type="subunit">
    <text evidence="9">This enzyme consists of two polypeptide chains, which are synthesized in precursor form from a single polypeptide.</text>
</comment>
<dbReference type="Gene3D" id="1.10.246.130">
    <property type="match status" value="1"/>
</dbReference>
<keyword evidence="5 9" id="KW-0378">Hydrolase</keyword>
<dbReference type="Gene3D" id="3.60.20.40">
    <property type="match status" value="1"/>
</dbReference>
<comment type="caution">
    <text evidence="10">The sequence shown here is derived from an EMBL/GenBank/DDBJ whole genome shotgun (WGS) entry which is preliminary data.</text>
</comment>
<comment type="similarity">
    <text evidence="3 9">Belongs to the gamma-glutamyltransferase family.</text>
</comment>
<organism evidence="10 11">
    <name type="scientific">Hymenobacter defluvii</name>
    <dbReference type="NCBI Taxonomy" id="2054411"/>
    <lineage>
        <taxon>Bacteria</taxon>
        <taxon>Pseudomonadati</taxon>
        <taxon>Bacteroidota</taxon>
        <taxon>Cytophagia</taxon>
        <taxon>Cytophagales</taxon>
        <taxon>Hymenobacteraceae</taxon>
        <taxon>Hymenobacter</taxon>
    </lineage>
</organism>
<name>A0ABS3TE11_9BACT</name>
<dbReference type="SUPFAM" id="SSF56235">
    <property type="entry name" value="N-terminal nucleophile aminohydrolases (Ntn hydrolases)"/>
    <property type="match status" value="1"/>
</dbReference>
<evidence type="ECO:0000313" key="10">
    <source>
        <dbReference type="EMBL" id="MBO3271896.1"/>
    </source>
</evidence>
<dbReference type="InterPro" id="IPR043137">
    <property type="entry name" value="GGT_ssub_C"/>
</dbReference>
<keyword evidence="11" id="KW-1185">Reference proteome</keyword>
<dbReference type="InterPro" id="IPR051792">
    <property type="entry name" value="GGT_bact"/>
</dbReference>
<dbReference type="Pfam" id="PF01019">
    <property type="entry name" value="G_glu_transpept"/>
    <property type="match status" value="1"/>
</dbReference>
<sequence>MVVSAHPEATRIGVEILRKGGNAYDAAVAVQFALAVALPVAGNIGGGGFLLYHGADGQEGALDFRETAPAAATRDMYLDAQGNVVPNRSTLGHLAVGVPGTVAGMEALHQKLGKLPWREVVQPAIDLATNGLRLTTKEAAGLNRTRAEFAKFTPNAAYIKTSGNWAEGDVVKYPDLAQTLTRIRDQGRAGFYQGQTADLVVAEMQRGKGLITKQDLADYQPKWRTPLHGQYRGYDVLTFPPPSSGGVALLQMLQMLQPYDLGRMGWHTPQEVHVVTEAERRVYADRATYLGDPDFGRVPVTQLLDSAYNRQRMATTLPVRATPSAQVQAGAGLPGYESDQTTHYNIVDAQGNAVSCTTTLNGAYGSKVVVAGAGFILNNEMDDFSSKAGTPNAYGLVGGTANAIQPGKRMLSSMTPAILTQNGQLKLVVGTPGGSTIITSVLQTILNVVDYGFNPQQAVAAPRLHHQWLPDQIDVEQDALIPAAADTLRAHGYKLAPRAAWGRVEAIRVLPDGRLEGGADPRGDDTAAGY</sequence>
<dbReference type="NCBIfam" id="TIGR00066">
    <property type="entry name" value="g_glut_trans"/>
    <property type="match status" value="1"/>
</dbReference>
<comment type="catalytic activity">
    <reaction evidence="8 9">
        <text>an N-terminal (5-L-glutamyl)-[peptide] + an alpha-amino acid = 5-L-glutamyl amino acid + an N-terminal L-alpha-aminoacyl-[peptide]</text>
        <dbReference type="Rhea" id="RHEA:23904"/>
        <dbReference type="Rhea" id="RHEA-COMP:9780"/>
        <dbReference type="Rhea" id="RHEA-COMP:9795"/>
        <dbReference type="ChEBI" id="CHEBI:77644"/>
        <dbReference type="ChEBI" id="CHEBI:78597"/>
        <dbReference type="ChEBI" id="CHEBI:78599"/>
        <dbReference type="ChEBI" id="CHEBI:78608"/>
        <dbReference type="EC" id="2.3.2.2"/>
    </reaction>
</comment>
<dbReference type="PANTHER" id="PTHR43199">
    <property type="entry name" value="GLUTATHIONE HYDROLASE"/>
    <property type="match status" value="1"/>
</dbReference>
<reference evidence="10 11" key="1">
    <citation type="submission" date="2021-03" db="EMBL/GenBank/DDBJ databases">
        <authorList>
            <person name="Kim M.K."/>
        </authorList>
    </citation>
    <scope>NUCLEOTIDE SEQUENCE [LARGE SCALE GENOMIC DNA]</scope>
    <source>
        <strain evidence="10 11">BT507</strain>
    </source>
</reference>
<comment type="catalytic activity">
    <reaction evidence="2 9">
        <text>glutathione + H2O = L-cysteinylglycine + L-glutamate</text>
        <dbReference type="Rhea" id="RHEA:28807"/>
        <dbReference type="ChEBI" id="CHEBI:15377"/>
        <dbReference type="ChEBI" id="CHEBI:29985"/>
        <dbReference type="ChEBI" id="CHEBI:57925"/>
        <dbReference type="ChEBI" id="CHEBI:61694"/>
        <dbReference type="EC" id="3.4.19.13"/>
    </reaction>
</comment>
<dbReference type="PANTHER" id="PTHR43199:SF1">
    <property type="entry name" value="GLUTATHIONE HYDROLASE PROENZYME"/>
    <property type="match status" value="1"/>
</dbReference>
<evidence type="ECO:0000256" key="1">
    <source>
        <dbReference type="ARBA" id="ARBA00001049"/>
    </source>
</evidence>
<dbReference type="GO" id="GO:0103068">
    <property type="term" value="F:leukotriene C4 gamma-glutamyl transferase activity"/>
    <property type="evidence" value="ECO:0007669"/>
    <property type="project" value="UniProtKB-EC"/>
</dbReference>
<dbReference type="InterPro" id="IPR043138">
    <property type="entry name" value="GGT_lsub"/>
</dbReference>
<keyword evidence="6 9" id="KW-0865">Zymogen</keyword>
<evidence type="ECO:0000256" key="4">
    <source>
        <dbReference type="ARBA" id="ARBA00022679"/>
    </source>
</evidence>
<evidence type="ECO:0000256" key="7">
    <source>
        <dbReference type="ARBA" id="ARBA00023315"/>
    </source>
</evidence>
<dbReference type="EC" id="2.3.2.2" evidence="9"/>
<proteinExistence type="inferred from homology"/>
<evidence type="ECO:0000256" key="5">
    <source>
        <dbReference type="ARBA" id="ARBA00022801"/>
    </source>
</evidence>
<dbReference type="Proteomes" id="UP000670527">
    <property type="component" value="Unassembled WGS sequence"/>
</dbReference>
<accession>A0ABS3TE11</accession>
<keyword evidence="9" id="KW-0317">Glutathione biosynthesis</keyword>
<evidence type="ECO:0000256" key="6">
    <source>
        <dbReference type="ARBA" id="ARBA00023145"/>
    </source>
</evidence>
<comment type="catalytic activity">
    <reaction evidence="1 9">
        <text>an S-substituted glutathione + H2O = an S-substituted L-cysteinylglycine + L-glutamate</text>
        <dbReference type="Rhea" id="RHEA:59468"/>
        <dbReference type="ChEBI" id="CHEBI:15377"/>
        <dbReference type="ChEBI" id="CHEBI:29985"/>
        <dbReference type="ChEBI" id="CHEBI:90779"/>
        <dbReference type="ChEBI" id="CHEBI:143103"/>
        <dbReference type="EC" id="3.4.19.13"/>
    </reaction>
</comment>
<comment type="PTM">
    <text evidence="9">Cleaved by autocatalysis into a large and a small subunit.</text>
</comment>
<dbReference type="EC" id="3.4.19.13" evidence="9"/>
<evidence type="ECO:0000256" key="9">
    <source>
        <dbReference type="RuleBase" id="RU368036"/>
    </source>
</evidence>
<evidence type="ECO:0000313" key="11">
    <source>
        <dbReference type="Proteomes" id="UP000670527"/>
    </source>
</evidence>
<evidence type="ECO:0000256" key="3">
    <source>
        <dbReference type="ARBA" id="ARBA00009381"/>
    </source>
</evidence>
<dbReference type="InterPro" id="IPR029055">
    <property type="entry name" value="Ntn_hydrolases_N"/>
</dbReference>
<keyword evidence="4 9" id="KW-0808">Transferase</keyword>
<protein>
    <recommendedName>
        <fullName evidence="9">Glutathione hydrolase proenzyme</fullName>
        <ecNumber evidence="9">2.3.2.2</ecNumber>
        <ecNumber evidence="9">3.4.19.13</ecNumber>
    </recommendedName>
    <component>
        <recommendedName>
            <fullName evidence="9">Glutathione hydrolase large chain</fullName>
        </recommendedName>
    </component>
    <component>
        <recommendedName>
            <fullName evidence="9">Glutathione hydrolase small chain</fullName>
        </recommendedName>
    </component>
</protein>
<keyword evidence="7 9" id="KW-0012">Acyltransferase</keyword>